<feature type="domain" description="PDZ" evidence="5">
    <location>
        <begin position="76"/>
        <end position="162"/>
    </location>
</feature>
<comment type="caution">
    <text evidence="6">The sequence shown here is derived from an EMBL/GenBank/DDBJ whole genome shotgun (WGS) entry which is preliminary data.</text>
</comment>
<dbReference type="InterPro" id="IPR001478">
    <property type="entry name" value="PDZ"/>
</dbReference>
<dbReference type="EMBL" id="BAAADO010000003">
    <property type="protein sequence ID" value="GAA0489038.1"/>
    <property type="molecule type" value="Genomic_DNA"/>
</dbReference>
<keyword evidence="3" id="KW-0378">Hydrolase</keyword>
<comment type="similarity">
    <text evidence="1">Belongs to the peptidase S1C family.</text>
</comment>
<name>A0ABP3KXN4_9BACI</name>
<dbReference type="Gene3D" id="2.40.10.10">
    <property type="entry name" value="Trypsin-like serine proteases"/>
    <property type="match status" value="1"/>
</dbReference>
<accession>A0ABP3KXN4</accession>
<dbReference type="Proteomes" id="UP001500880">
    <property type="component" value="Unassembled WGS sequence"/>
</dbReference>
<dbReference type="InterPro" id="IPR001940">
    <property type="entry name" value="Peptidase_S1C"/>
</dbReference>
<gene>
    <name evidence="6" type="ORF">GCM10008986_13510</name>
</gene>
<dbReference type="InterPro" id="IPR051201">
    <property type="entry name" value="Chloro_Bact_Ser_Proteases"/>
</dbReference>
<evidence type="ECO:0000256" key="4">
    <source>
        <dbReference type="ARBA" id="ARBA00022825"/>
    </source>
</evidence>
<dbReference type="PANTHER" id="PTHR43343">
    <property type="entry name" value="PEPTIDASE S12"/>
    <property type="match status" value="1"/>
</dbReference>
<dbReference type="SUPFAM" id="SSF50156">
    <property type="entry name" value="PDZ domain-like"/>
    <property type="match status" value="1"/>
</dbReference>
<sequence>MSTSVGDWNLEVIQTDAAINPGNSGGALINSSGKLIGINSLKISDSGVEGLGFAIPSNEVVTIIDEIMEHGQVVRPYLGVGLANLNEINPFYAQNLPEGITEGAIVISVDQNSAAGLAGLQQKDIITSINDQPIEGEEDLRRYLYTQLESGDKATIKFYRNGTLQTVDVILTSTQ</sequence>
<evidence type="ECO:0000259" key="5">
    <source>
        <dbReference type="SMART" id="SM00228"/>
    </source>
</evidence>
<dbReference type="Pfam" id="PF13180">
    <property type="entry name" value="PDZ_2"/>
    <property type="match status" value="1"/>
</dbReference>
<keyword evidence="2" id="KW-0645">Protease</keyword>
<dbReference type="InterPro" id="IPR043504">
    <property type="entry name" value="Peptidase_S1_PA_chymotrypsin"/>
</dbReference>
<reference evidence="7" key="1">
    <citation type="journal article" date="2019" name="Int. J. Syst. Evol. Microbiol.">
        <title>The Global Catalogue of Microorganisms (GCM) 10K type strain sequencing project: providing services to taxonomists for standard genome sequencing and annotation.</title>
        <authorList>
            <consortium name="The Broad Institute Genomics Platform"/>
            <consortium name="The Broad Institute Genome Sequencing Center for Infectious Disease"/>
            <person name="Wu L."/>
            <person name="Ma J."/>
        </authorList>
    </citation>
    <scope>NUCLEOTIDE SEQUENCE [LARGE SCALE GENOMIC DNA]</scope>
    <source>
        <strain evidence="7">JCM 12389</strain>
    </source>
</reference>
<dbReference type="Pfam" id="PF00089">
    <property type="entry name" value="Trypsin"/>
    <property type="match status" value="1"/>
</dbReference>
<dbReference type="PANTHER" id="PTHR43343:SF3">
    <property type="entry name" value="PROTEASE DO-LIKE 8, CHLOROPLASTIC"/>
    <property type="match status" value="1"/>
</dbReference>
<organism evidence="6 7">
    <name type="scientific">Salinibacillus aidingensis</name>
    <dbReference type="NCBI Taxonomy" id="237684"/>
    <lineage>
        <taxon>Bacteria</taxon>
        <taxon>Bacillati</taxon>
        <taxon>Bacillota</taxon>
        <taxon>Bacilli</taxon>
        <taxon>Bacillales</taxon>
        <taxon>Bacillaceae</taxon>
        <taxon>Salinibacillus</taxon>
    </lineage>
</organism>
<evidence type="ECO:0000256" key="3">
    <source>
        <dbReference type="ARBA" id="ARBA00022801"/>
    </source>
</evidence>
<dbReference type="SMART" id="SM00228">
    <property type="entry name" value="PDZ"/>
    <property type="match status" value="1"/>
</dbReference>
<dbReference type="InterPro" id="IPR001254">
    <property type="entry name" value="Trypsin_dom"/>
</dbReference>
<dbReference type="SUPFAM" id="SSF50494">
    <property type="entry name" value="Trypsin-like serine proteases"/>
    <property type="match status" value="1"/>
</dbReference>
<proteinExistence type="inferred from homology"/>
<evidence type="ECO:0000313" key="6">
    <source>
        <dbReference type="EMBL" id="GAA0489038.1"/>
    </source>
</evidence>
<dbReference type="PRINTS" id="PR00834">
    <property type="entry name" value="PROTEASES2C"/>
</dbReference>
<protein>
    <recommendedName>
        <fullName evidence="5">PDZ domain-containing protein</fullName>
    </recommendedName>
</protein>
<dbReference type="Gene3D" id="2.30.42.10">
    <property type="match status" value="1"/>
</dbReference>
<dbReference type="InterPro" id="IPR009003">
    <property type="entry name" value="Peptidase_S1_PA"/>
</dbReference>
<keyword evidence="7" id="KW-1185">Reference proteome</keyword>
<evidence type="ECO:0000313" key="7">
    <source>
        <dbReference type="Proteomes" id="UP001500880"/>
    </source>
</evidence>
<evidence type="ECO:0000256" key="2">
    <source>
        <dbReference type="ARBA" id="ARBA00022670"/>
    </source>
</evidence>
<dbReference type="InterPro" id="IPR036034">
    <property type="entry name" value="PDZ_sf"/>
</dbReference>
<keyword evidence="4" id="KW-0720">Serine protease</keyword>
<evidence type="ECO:0000256" key="1">
    <source>
        <dbReference type="ARBA" id="ARBA00010541"/>
    </source>
</evidence>